<dbReference type="InterPro" id="IPR031387">
    <property type="entry name" value="SPICE1"/>
</dbReference>
<dbReference type="Proteomes" id="UP001159427">
    <property type="component" value="Unassembled WGS sequence"/>
</dbReference>
<keyword evidence="3" id="KW-1185">Reference proteome</keyword>
<protein>
    <submittedName>
        <fullName evidence="2">Uncharacterized protein</fullName>
    </submittedName>
</protein>
<dbReference type="PANTHER" id="PTHR34258:SF1">
    <property type="entry name" value="ARMADILLO-LIKE HELICAL DOMAIN CONTAINING PROTEIN 1"/>
    <property type="match status" value="1"/>
</dbReference>
<feature type="compositionally biased region" description="Polar residues" evidence="1">
    <location>
        <begin position="731"/>
        <end position="755"/>
    </location>
</feature>
<feature type="region of interest" description="Disordered" evidence="1">
    <location>
        <begin position="1298"/>
        <end position="1336"/>
    </location>
</feature>
<feature type="region of interest" description="Disordered" evidence="1">
    <location>
        <begin position="730"/>
        <end position="777"/>
    </location>
</feature>
<dbReference type="EMBL" id="CALNXI010001936">
    <property type="protein sequence ID" value="CAH3180009.1"/>
    <property type="molecule type" value="Genomic_DNA"/>
</dbReference>
<feature type="region of interest" description="Disordered" evidence="1">
    <location>
        <begin position="1144"/>
        <end position="1190"/>
    </location>
</feature>
<accession>A0ABN8RPE3</accession>
<dbReference type="InterPro" id="IPR016024">
    <property type="entry name" value="ARM-type_fold"/>
</dbReference>
<proteinExistence type="predicted"/>
<evidence type="ECO:0000313" key="2">
    <source>
        <dbReference type="EMBL" id="CAH3180009.1"/>
    </source>
</evidence>
<evidence type="ECO:0000256" key="1">
    <source>
        <dbReference type="SAM" id="MobiDB-lite"/>
    </source>
</evidence>
<feature type="compositionally biased region" description="Polar residues" evidence="1">
    <location>
        <begin position="966"/>
        <end position="1001"/>
    </location>
</feature>
<organism evidence="2 3">
    <name type="scientific">Porites evermanni</name>
    <dbReference type="NCBI Taxonomy" id="104178"/>
    <lineage>
        <taxon>Eukaryota</taxon>
        <taxon>Metazoa</taxon>
        <taxon>Cnidaria</taxon>
        <taxon>Anthozoa</taxon>
        <taxon>Hexacorallia</taxon>
        <taxon>Scleractinia</taxon>
        <taxon>Fungiina</taxon>
        <taxon>Poritidae</taxon>
        <taxon>Porites</taxon>
    </lineage>
</organism>
<feature type="non-terminal residue" evidence="2">
    <location>
        <position position="1361"/>
    </location>
</feature>
<feature type="compositionally biased region" description="Polar residues" evidence="1">
    <location>
        <begin position="1010"/>
        <end position="1024"/>
    </location>
</feature>
<feature type="compositionally biased region" description="Polar residues" evidence="1">
    <location>
        <begin position="1174"/>
        <end position="1190"/>
    </location>
</feature>
<feature type="region of interest" description="Disordered" evidence="1">
    <location>
        <begin position="965"/>
        <end position="1024"/>
    </location>
</feature>
<dbReference type="Gene3D" id="1.25.10.10">
    <property type="entry name" value="Leucine-rich Repeat Variant"/>
    <property type="match status" value="1"/>
</dbReference>
<comment type="caution">
    <text evidence="2">The sequence shown here is derived from an EMBL/GenBank/DDBJ whole genome shotgun (WGS) entry which is preliminary data.</text>
</comment>
<sequence length="1361" mass="148976">MKTDQAAVTKLLQQWDHGSKSVRSKILQDFIAQNQGKTGPELELEFAHAASLFLTRLTAWLRLTYMLGTCVQLQLQAITIFVGSSSGHKFLAEFLEVGGVLTVLEILGLKQAKEEDKAQALKVLMCVSNSGRRYKELICESFGIRAVAECLAKSNSEETQDCARNLLQQLASGNPKYESQVYKALIALLKCVSPKAQQMAAQTLRIVQPVVGAANPTIVEPVLMLLRSLHLEVQYEACELIKDLMQYDVQHSLLKGLVALLKPTKDEIKDSSETSFTDPDAPQLQAPLPVFVQQAAAAKMIGILAKESAKTSESLVQLRTVHGLLFAMGNTLHADSQRQSGIALEFFVRSFPLVNDRVREALGDTFYEEFMSHPDSMYVNMTAIQADVLVSNKVNIPGVSMRIFCMIIFQNTVNDLTVHRASKEEQLKRHELHKSKNTTKVLLQRQLKDSSLDSTLQTPDSVERRKLAIVQEVLYGHDKFQDVLTESDKAMSVVKDLFGDDPKKYMGFPNITAAPSHVLRGKENRFPVAEPPETPTHLSMLSDSVMRTPALNELSDDNKEDDEMAPGTPNSHEIHQARSFFQPKLDLQRFQQYVAEEQSRYMEQPQQPHLNGCGPDHVALKEQGSDHLALYGRGNDHVRGHDSMLPGSAQDKAELYPRASQPYFYPQGAVTTVGTTTNDQTSGAFITGCGTDHVSPHGSVASRTDHASQQATFLSQESVEIVAGSGPSVVNPVSTAESTASHSFPPNSRPSSSHTEITEQRPSKIEKAANSAVSHKPALYSSASGATTLRSLDDLKKMVEQLETEIASYEMETGRPPTHVSTSPGSGSFSGYTASLITAVTKLMGYLKESEIQRKAEMIMREQVLQGFEEQRVLVDALTNDILHTQEQNLALQQELLEYRKTTDEQLQYLKRELFAVLKSHEYQELSSSINTLYNLNPVTLKRGALDQASENHNLEYLPRVPMPWAQNTGQQPNLHGTVTSQGSSQGHNQPQYSHSDTMKQPSFIPLADSQGTHSSLQQVNQSQNHHLPLQSNVQVTTGNTNDQQRFVTPMSVPDHELPHNGHASLVYNNSVPPSTMHYGVTSKNQLSSNIVMYPPSQAPLSVPQMSIPSVPGERPSVLPVRNQSTHHSSVAVPLAMSTVPPVRNESTSLVSRSEGVGTAPSGRSEPIQFGGMETSTASQPRQESVPTSSIAGVSGMSATLPLGNKPVHVTTVTSTAPLYSSHQHQPGQSVSSALLQTQVGKDVSRSLEPTQPSTLSQGVRLTTVSEAVPCIAASGPGHTVQAVTIPPGKTSHALHQYQHQPSQQNYAEPSVRPQHPLKPNGFAPFSRTTAGSLPAGHQLRERLQNLANRQKSLAVKGDQN</sequence>
<feature type="compositionally biased region" description="Polar residues" evidence="1">
    <location>
        <begin position="1298"/>
        <end position="1308"/>
    </location>
</feature>
<dbReference type="SUPFAM" id="SSF48371">
    <property type="entry name" value="ARM repeat"/>
    <property type="match status" value="1"/>
</dbReference>
<reference evidence="2 3" key="1">
    <citation type="submission" date="2022-05" db="EMBL/GenBank/DDBJ databases">
        <authorList>
            <consortium name="Genoscope - CEA"/>
            <person name="William W."/>
        </authorList>
    </citation>
    <scope>NUCLEOTIDE SEQUENCE [LARGE SCALE GENOMIC DNA]</scope>
</reference>
<dbReference type="PANTHER" id="PTHR34258">
    <property type="entry name" value="ARMADILLO-LIKE HELICAL DOMAIN CONTAINING PROTEIN 1"/>
    <property type="match status" value="1"/>
</dbReference>
<dbReference type="Pfam" id="PF17741">
    <property type="entry name" value="DUF5578"/>
    <property type="match status" value="1"/>
</dbReference>
<evidence type="ECO:0000313" key="3">
    <source>
        <dbReference type="Proteomes" id="UP001159427"/>
    </source>
</evidence>
<dbReference type="InterPro" id="IPR011989">
    <property type="entry name" value="ARM-like"/>
</dbReference>
<dbReference type="InterPro" id="IPR041090">
    <property type="entry name" value="DUF5578"/>
</dbReference>
<dbReference type="Pfam" id="PF15678">
    <property type="entry name" value="SPICE"/>
    <property type="match status" value="2"/>
</dbReference>
<feature type="compositionally biased region" description="Basic and acidic residues" evidence="1">
    <location>
        <begin position="756"/>
        <end position="767"/>
    </location>
</feature>
<gene>
    <name evidence="2" type="ORF">PEVE_00012677</name>
</gene>
<name>A0ABN8RPE3_9CNID</name>